<dbReference type="Pfam" id="PF07517">
    <property type="entry name" value="SecA_DEAD"/>
    <property type="match status" value="1"/>
</dbReference>
<feature type="domain" description="SecA family profile" evidence="18">
    <location>
        <begin position="2"/>
        <end position="572"/>
    </location>
</feature>
<evidence type="ECO:0000256" key="13">
    <source>
        <dbReference type="ARBA" id="ARBA00023136"/>
    </source>
</evidence>
<evidence type="ECO:0000256" key="10">
    <source>
        <dbReference type="ARBA" id="ARBA00022927"/>
    </source>
</evidence>
<dbReference type="Pfam" id="PF21090">
    <property type="entry name" value="P-loop_SecA"/>
    <property type="match status" value="2"/>
</dbReference>
<keyword evidence="13 14" id="KW-0472">Membrane</keyword>
<dbReference type="InterPro" id="IPR001650">
    <property type="entry name" value="Helicase_C-like"/>
</dbReference>
<keyword evidence="7 14" id="KW-0547">Nucleotide-binding</keyword>
<evidence type="ECO:0000256" key="7">
    <source>
        <dbReference type="ARBA" id="ARBA00022741"/>
    </source>
</evidence>
<evidence type="ECO:0000259" key="17">
    <source>
        <dbReference type="PROSITE" id="PS51194"/>
    </source>
</evidence>
<dbReference type="InterPro" id="IPR011116">
    <property type="entry name" value="SecA_Wing/Scaffold"/>
</dbReference>
<dbReference type="InterPro" id="IPR020937">
    <property type="entry name" value="SecA_CS"/>
</dbReference>
<evidence type="ECO:0000256" key="15">
    <source>
        <dbReference type="RuleBase" id="RU003874"/>
    </source>
</evidence>
<dbReference type="GO" id="GO:0005829">
    <property type="term" value="C:cytosol"/>
    <property type="evidence" value="ECO:0007669"/>
    <property type="project" value="TreeGrafter"/>
</dbReference>
<dbReference type="PRINTS" id="PR00906">
    <property type="entry name" value="SECA"/>
</dbReference>
<evidence type="ECO:0000259" key="18">
    <source>
        <dbReference type="PROSITE" id="PS51196"/>
    </source>
</evidence>
<dbReference type="SMART" id="SM00958">
    <property type="entry name" value="SecA_PP_bind"/>
    <property type="match status" value="1"/>
</dbReference>
<dbReference type="Gene3D" id="3.40.50.300">
    <property type="entry name" value="P-loop containing nucleotide triphosphate hydrolases"/>
    <property type="match status" value="2"/>
</dbReference>
<comment type="catalytic activity">
    <reaction evidence="14">
        <text>ATP + H2O + cellular proteinSide 1 = ADP + phosphate + cellular proteinSide 2.</text>
        <dbReference type="EC" id="7.4.2.8"/>
    </reaction>
</comment>
<dbReference type="InterPro" id="IPR036670">
    <property type="entry name" value="SecA_X-link_sf"/>
</dbReference>
<dbReference type="EC" id="7.4.2.8" evidence="14"/>
<dbReference type="NCBIfam" id="NF006630">
    <property type="entry name" value="PRK09200.1"/>
    <property type="match status" value="1"/>
</dbReference>
<dbReference type="CDD" id="cd18803">
    <property type="entry name" value="SF2_C_secA"/>
    <property type="match status" value="1"/>
</dbReference>
<dbReference type="SUPFAM" id="SSF81767">
    <property type="entry name" value="Pre-protein crosslinking domain of SecA"/>
    <property type="match status" value="1"/>
</dbReference>
<dbReference type="SUPFAM" id="SSF52540">
    <property type="entry name" value="P-loop containing nucleoside triphosphate hydrolases"/>
    <property type="match status" value="2"/>
</dbReference>
<dbReference type="KEGG" id="sins:PW252_09345"/>
<dbReference type="FunFam" id="3.40.50.300:FF:000429">
    <property type="entry name" value="Preprotein translocase subunit SecA"/>
    <property type="match status" value="1"/>
</dbReference>
<dbReference type="PROSITE" id="PS51194">
    <property type="entry name" value="HELICASE_CTER"/>
    <property type="match status" value="1"/>
</dbReference>
<name>A0AA97A3F0_9STRE</name>
<dbReference type="PROSITE" id="PS01312">
    <property type="entry name" value="SECA"/>
    <property type="match status" value="1"/>
</dbReference>
<keyword evidence="8" id="KW-0862">Zinc</keyword>
<dbReference type="GO" id="GO:0005524">
    <property type="term" value="F:ATP binding"/>
    <property type="evidence" value="ECO:0007669"/>
    <property type="project" value="UniProtKB-UniRule"/>
</dbReference>
<dbReference type="RefSeq" id="WP_248049841.1">
    <property type="nucleotide sequence ID" value="NZ_CP118735.1"/>
</dbReference>
<dbReference type="InterPro" id="IPR027417">
    <property type="entry name" value="P-loop_NTPase"/>
</dbReference>
<dbReference type="InterPro" id="IPR014001">
    <property type="entry name" value="Helicase_ATP-bd"/>
</dbReference>
<keyword evidence="9 14" id="KW-0067">ATP-binding</keyword>
<protein>
    <recommendedName>
        <fullName evidence="14 15">Protein translocase subunit SecA</fullName>
        <ecNumber evidence="14">7.4.2.8</ecNumber>
    </recommendedName>
</protein>
<sequence length="841" mass="95638">MLANKLRSLIENDKGEQRKLERMADKVFSYAEEMEALTDEQLQAKTNEFKERYKNGESLDDLLYEAYAVVREAAKRVLGLYPYKVQVMGGIVLHNGDVPEMRTGEGKTLTATMPVYLNALSGEGVHVVTVNEYLSTRDATEMGELYSWLGLSVGINLAAKSPFEKREAYNCDITYSTNSEIGFDYLRDNMVVRAEDMVQRPLNYALVDEVDSILIDEARTPLIVSGPQGSETNQLYFLADKLVKSLNSEDYIIDVPSKTIGLSDSGIDKAEKFFKLDNLYDIENVAITHFLDNALRANYIMTYDVDYLVNEEQEVMIIDPFTGRTMEGRRYSDGLHQAIEAKEGVPVQNESKTSASITYQNLFRMYKKLAGMTGTGKTEEEEFREIYNIRIIPIPTNRPIQRIDHEDLLYPSLEYKFNAVVADVKRRYEKGQPVLVGTVAVETSDYLSQRLVAAGIPHEVLNAKNHYREAQIIMNAGQRGAVTIATNMAGRGTDIKLGPGVLELGGLCVIGTERHESRRIDNQLRGRAGRQGDKGESQFYLSLEDDLMKRFGSERIKAFMERMNLTEEESVIKSKMLTRQVEAAQKRVEGNNYDSRKQVLQYDDVMREQREIIYSQRHDVITADRDLAPEIKAMIKRTIERQVEGHFLSSKEEAVAAIAQFAHANLVEEGSLSLAYLEDLSKQEIIDELYERALSVYASQVEKLRDEERVREFQKVLILRVVDSKWTDHIDSLDQLRNAVSLRGYAQNNPIVEYQSEAFTMFNDMIGAIEFEVTRLMMKAQIHDNIERERARQESHTTAVKNIIPAQSAMVKEQVSFEGVDRNAPCPCQSGKKFKNCHGRK</sequence>
<dbReference type="Pfam" id="PF07516">
    <property type="entry name" value="SecA_SW"/>
    <property type="match status" value="1"/>
</dbReference>
<dbReference type="Pfam" id="PF02810">
    <property type="entry name" value="SEC-C"/>
    <property type="match status" value="1"/>
</dbReference>
<keyword evidence="12 14" id="KW-0811">Translocation</keyword>
<feature type="binding site" evidence="14">
    <location>
        <begin position="104"/>
        <end position="108"/>
    </location>
    <ligand>
        <name>ATP</name>
        <dbReference type="ChEBI" id="CHEBI:30616"/>
    </ligand>
</feature>
<dbReference type="Pfam" id="PF01043">
    <property type="entry name" value="SecA_PP_bind"/>
    <property type="match status" value="1"/>
</dbReference>
<dbReference type="InterPro" id="IPR000185">
    <property type="entry name" value="SecA"/>
</dbReference>
<evidence type="ECO:0000256" key="12">
    <source>
        <dbReference type="ARBA" id="ARBA00023010"/>
    </source>
</evidence>
<dbReference type="PROSITE" id="PS51196">
    <property type="entry name" value="SECA_MOTOR_DEAD"/>
    <property type="match status" value="1"/>
</dbReference>
<evidence type="ECO:0000256" key="11">
    <source>
        <dbReference type="ARBA" id="ARBA00022967"/>
    </source>
</evidence>
<organism evidence="19">
    <name type="scientific">Streptococcus iners</name>
    <dbReference type="NCBI Taxonomy" id="3028084"/>
    <lineage>
        <taxon>Bacteria</taxon>
        <taxon>Bacillati</taxon>
        <taxon>Bacillota</taxon>
        <taxon>Bacilli</taxon>
        <taxon>Lactobacillales</taxon>
        <taxon>Streptococcaceae</taxon>
        <taxon>Streptococcus</taxon>
    </lineage>
</organism>
<dbReference type="GO" id="GO:0005886">
    <property type="term" value="C:plasma membrane"/>
    <property type="evidence" value="ECO:0007669"/>
    <property type="project" value="UniProtKB-SubCell"/>
</dbReference>
<evidence type="ECO:0000256" key="9">
    <source>
        <dbReference type="ARBA" id="ARBA00022840"/>
    </source>
</evidence>
<feature type="binding site" evidence="14">
    <location>
        <position position="494"/>
    </location>
    <ligand>
        <name>ATP</name>
        <dbReference type="ChEBI" id="CHEBI:30616"/>
    </ligand>
</feature>
<dbReference type="PANTHER" id="PTHR30612:SF0">
    <property type="entry name" value="CHLOROPLAST PROTEIN-TRANSPORTING ATPASE"/>
    <property type="match status" value="1"/>
</dbReference>
<dbReference type="GO" id="GO:0008564">
    <property type="term" value="F:protein-exporting ATPase activity"/>
    <property type="evidence" value="ECO:0007669"/>
    <property type="project" value="UniProtKB-EC"/>
</dbReference>
<dbReference type="GO" id="GO:0043952">
    <property type="term" value="P:protein transport by the Sec complex"/>
    <property type="evidence" value="ECO:0007669"/>
    <property type="project" value="TreeGrafter"/>
</dbReference>
<evidence type="ECO:0000256" key="4">
    <source>
        <dbReference type="ARBA" id="ARBA00022475"/>
    </source>
</evidence>
<dbReference type="EMBL" id="CP118735">
    <property type="protein sequence ID" value="WNY50764.1"/>
    <property type="molecule type" value="Genomic_DNA"/>
</dbReference>
<dbReference type="PANTHER" id="PTHR30612">
    <property type="entry name" value="SECA INNER MEMBRANE COMPONENT OF SEC PROTEIN SECRETION SYSTEM"/>
    <property type="match status" value="1"/>
</dbReference>
<comment type="subunit">
    <text evidence="14">Monomer and homodimer. Part of the essential Sec protein translocation apparatus which comprises SecA, SecYEG and auxiliary proteins SecDF. Other proteins may also be involved.</text>
</comment>
<dbReference type="SMART" id="SM00957">
    <property type="entry name" value="SecA_DEAD"/>
    <property type="match status" value="1"/>
</dbReference>
<dbReference type="PROSITE" id="PS51192">
    <property type="entry name" value="HELICASE_ATP_BIND_1"/>
    <property type="match status" value="1"/>
</dbReference>
<evidence type="ECO:0000256" key="3">
    <source>
        <dbReference type="ARBA" id="ARBA00022448"/>
    </source>
</evidence>
<dbReference type="InterPro" id="IPR004027">
    <property type="entry name" value="SEC_C_motif"/>
</dbReference>
<comment type="subcellular location">
    <subcellularLocation>
        <location evidence="14">Cell membrane</location>
        <topology evidence="14">Peripheral membrane protein</topology>
        <orientation evidence="14">Cytoplasmic side</orientation>
    </subcellularLocation>
    <subcellularLocation>
        <location evidence="14">Cytoplasm</location>
    </subcellularLocation>
    <text evidence="14">Distribution is 50-50.</text>
</comment>
<keyword evidence="5 14" id="KW-0963">Cytoplasm</keyword>
<proteinExistence type="inferred from homology"/>
<dbReference type="InterPro" id="IPR011130">
    <property type="entry name" value="SecA_preprotein_X-link_dom"/>
</dbReference>
<dbReference type="AlphaFoldDB" id="A0AA97A3F0"/>
<dbReference type="HAMAP" id="MF_01382">
    <property type="entry name" value="SecA"/>
    <property type="match status" value="1"/>
</dbReference>
<dbReference type="GO" id="GO:0006605">
    <property type="term" value="P:protein targeting"/>
    <property type="evidence" value="ECO:0007669"/>
    <property type="project" value="UniProtKB-UniRule"/>
</dbReference>
<keyword evidence="6" id="KW-0479">Metal-binding</keyword>
<reference evidence="19" key="1">
    <citation type="submission" date="2023-02" db="EMBL/GenBank/DDBJ databases">
        <title>Streptococcus sp. Genome Sequencing and Assembly.</title>
        <authorList>
            <person name="Shore S.M."/>
            <person name="Nicholson T.L."/>
        </authorList>
    </citation>
    <scope>NUCLEOTIDE SEQUENCE</scope>
    <source>
        <strain evidence="19">29887</strain>
    </source>
</reference>
<dbReference type="Gene3D" id="1.10.3060.10">
    <property type="entry name" value="Helical scaffold and wing domains of SecA"/>
    <property type="match status" value="1"/>
</dbReference>
<evidence type="ECO:0000256" key="2">
    <source>
        <dbReference type="ARBA" id="ARBA00007650"/>
    </source>
</evidence>
<evidence type="ECO:0000313" key="19">
    <source>
        <dbReference type="EMBL" id="WNY50764.1"/>
    </source>
</evidence>
<feature type="binding site" evidence="14">
    <location>
        <position position="86"/>
    </location>
    <ligand>
        <name>ATP</name>
        <dbReference type="ChEBI" id="CHEBI:30616"/>
    </ligand>
</feature>
<dbReference type="GO" id="GO:0046872">
    <property type="term" value="F:metal ion binding"/>
    <property type="evidence" value="ECO:0007669"/>
    <property type="project" value="UniProtKB-KW"/>
</dbReference>
<gene>
    <name evidence="14 19" type="primary">secA</name>
    <name evidence="19" type="ORF">PW252_09345</name>
</gene>
<dbReference type="GO" id="GO:0031522">
    <property type="term" value="C:cell envelope Sec protein transport complex"/>
    <property type="evidence" value="ECO:0007669"/>
    <property type="project" value="TreeGrafter"/>
</dbReference>
<dbReference type="GO" id="GO:0065002">
    <property type="term" value="P:intracellular protein transmembrane transport"/>
    <property type="evidence" value="ECO:0007669"/>
    <property type="project" value="UniProtKB-UniRule"/>
</dbReference>
<keyword evidence="11 14" id="KW-1278">Translocase</keyword>
<feature type="domain" description="Helicase C-terminal" evidence="17">
    <location>
        <begin position="423"/>
        <end position="578"/>
    </location>
</feature>
<dbReference type="InterPro" id="IPR036266">
    <property type="entry name" value="SecA_Wing/Scaffold_sf"/>
</dbReference>
<evidence type="ECO:0000256" key="8">
    <source>
        <dbReference type="ARBA" id="ARBA00022833"/>
    </source>
</evidence>
<dbReference type="FunFam" id="3.90.1440.10:FF:000001">
    <property type="entry name" value="Preprotein translocase subunit SecA"/>
    <property type="match status" value="1"/>
</dbReference>
<comment type="cofactor">
    <cofactor evidence="1">
        <name>Zn(2+)</name>
        <dbReference type="ChEBI" id="CHEBI:29105"/>
    </cofactor>
</comment>
<comment type="function">
    <text evidence="14">Part of the Sec protein translocase complex. Interacts with the SecYEG preprotein conducting channel. Has a central role in coupling the hydrolysis of ATP to the transfer of proteins into and across the cell membrane, serving as an ATP-driven molecular motor driving the stepwise translocation of polypeptide chains across the membrane.</text>
</comment>
<dbReference type="SUPFAM" id="SSF81886">
    <property type="entry name" value="Helical scaffold and wing domains of SecA"/>
    <property type="match status" value="1"/>
</dbReference>
<dbReference type="InterPro" id="IPR011115">
    <property type="entry name" value="SecA_DEAD"/>
</dbReference>
<evidence type="ECO:0000259" key="16">
    <source>
        <dbReference type="PROSITE" id="PS51192"/>
    </source>
</evidence>
<evidence type="ECO:0000256" key="1">
    <source>
        <dbReference type="ARBA" id="ARBA00001947"/>
    </source>
</evidence>
<keyword evidence="10 14" id="KW-0653">Protein transport</keyword>
<dbReference type="InterPro" id="IPR014018">
    <property type="entry name" value="SecA_motor_DEAD"/>
</dbReference>
<dbReference type="Gene3D" id="3.90.1440.10">
    <property type="entry name" value="SecA, preprotein cross-linking domain"/>
    <property type="match status" value="1"/>
</dbReference>
<accession>A0AA97A3F0</accession>
<dbReference type="GO" id="GO:0017038">
    <property type="term" value="P:protein import"/>
    <property type="evidence" value="ECO:0007669"/>
    <property type="project" value="InterPro"/>
</dbReference>
<dbReference type="CDD" id="cd17928">
    <property type="entry name" value="DEXDc_SecA"/>
    <property type="match status" value="1"/>
</dbReference>
<dbReference type="InterPro" id="IPR044722">
    <property type="entry name" value="SecA_SF2_C"/>
</dbReference>
<keyword evidence="3 14" id="KW-0813">Transport</keyword>
<feature type="domain" description="Helicase ATP-binding" evidence="16">
    <location>
        <begin position="88"/>
        <end position="246"/>
    </location>
</feature>
<dbReference type="NCBIfam" id="TIGR00963">
    <property type="entry name" value="secA"/>
    <property type="match status" value="1"/>
</dbReference>
<evidence type="ECO:0000256" key="14">
    <source>
        <dbReference type="HAMAP-Rule" id="MF_01382"/>
    </source>
</evidence>
<evidence type="ECO:0000256" key="6">
    <source>
        <dbReference type="ARBA" id="ARBA00022723"/>
    </source>
</evidence>
<comment type="similarity">
    <text evidence="2 14 15">Belongs to the SecA family.</text>
</comment>
<keyword evidence="4 14" id="KW-1003">Cell membrane</keyword>
<evidence type="ECO:0000256" key="5">
    <source>
        <dbReference type="ARBA" id="ARBA00022490"/>
    </source>
</evidence>